<accession>A0ABN5CGP6</accession>
<organism evidence="1 2">
    <name type="scientific">Pseudoalteromonas piscicida</name>
    <dbReference type="NCBI Taxonomy" id="43662"/>
    <lineage>
        <taxon>Bacteria</taxon>
        <taxon>Pseudomonadati</taxon>
        <taxon>Pseudomonadota</taxon>
        <taxon>Gammaproteobacteria</taxon>
        <taxon>Alteromonadales</taxon>
        <taxon>Pseudoalteromonadaceae</taxon>
        <taxon>Pseudoalteromonas</taxon>
    </lineage>
</organism>
<proteinExistence type="predicted"/>
<keyword evidence="2" id="KW-1185">Reference proteome</keyword>
<evidence type="ECO:0000313" key="1">
    <source>
        <dbReference type="EMBL" id="ATD08653.1"/>
    </source>
</evidence>
<reference evidence="1 2" key="1">
    <citation type="submission" date="2015-06" db="EMBL/GenBank/DDBJ databases">
        <authorList>
            <person name="Xie B.-B."/>
            <person name="Rong J.-C."/>
            <person name="Qin Q.-L."/>
            <person name="Zhang Y.-Z."/>
        </authorList>
    </citation>
    <scope>NUCLEOTIDE SEQUENCE [LARGE SCALE GENOMIC DNA]</scope>
    <source>
        <strain evidence="1 2">JCM 20779</strain>
    </source>
</reference>
<evidence type="ECO:0000313" key="2">
    <source>
        <dbReference type="Proteomes" id="UP000016521"/>
    </source>
</evidence>
<gene>
    <name evidence="1" type="ORF">PPIS_a3953</name>
</gene>
<name>A0ABN5CGP6_PSEO7</name>
<dbReference type="EMBL" id="CP011924">
    <property type="protein sequence ID" value="ATD08653.1"/>
    <property type="molecule type" value="Genomic_DNA"/>
</dbReference>
<sequence>MKGKSQIKMKRFKKIFIFLGHVDGSTCLTRPQSKLLTS</sequence>
<protein>
    <submittedName>
        <fullName evidence="1">Uncharacterized protein</fullName>
    </submittedName>
</protein>
<dbReference type="Proteomes" id="UP000016521">
    <property type="component" value="Chromosome I"/>
</dbReference>